<sequence length="214" mass="22838">MISLKTYQNNSLIDRNQPKYIAEHTSSHSLSHTTMLPIIPSLILMIPYSMLPIPSSLPSLSSHPSLPPSQFPSLPLSLSSHPFLSLSVPIPPSLSQFPSSSLSLSSHPSLSLSSHPSLSLSVPIPPPLSVLIHGSLHGSSPLSLSPMVPIPPSLSLSLPPVPTLPSLFPLSLLFFLLSSWSSTLSLSLSSLSFCFSLCPWGSILSRIGTNDCYK</sequence>
<name>A0A812BAG3_ACAPH</name>
<dbReference type="EMBL" id="CAHIKZ030000443">
    <property type="protein sequence ID" value="CAE1174732.1"/>
    <property type="molecule type" value="Genomic_DNA"/>
</dbReference>
<protein>
    <submittedName>
        <fullName evidence="1">Uncharacterized protein</fullName>
    </submittedName>
</protein>
<dbReference type="Proteomes" id="UP000597762">
    <property type="component" value="Unassembled WGS sequence"/>
</dbReference>
<comment type="caution">
    <text evidence="1">The sequence shown here is derived from an EMBL/GenBank/DDBJ whole genome shotgun (WGS) entry which is preliminary data.</text>
</comment>
<organism evidence="1 2">
    <name type="scientific">Acanthosepion pharaonis</name>
    <name type="common">Pharaoh cuttlefish</name>
    <name type="synonym">Sepia pharaonis</name>
    <dbReference type="NCBI Taxonomy" id="158019"/>
    <lineage>
        <taxon>Eukaryota</taxon>
        <taxon>Metazoa</taxon>
        <taxon>Spiralia</taxon>
        <taxon>Lophotrochozoa</taxon>
        <taxon>Mollusca</taxon>
        <taxon>Cephalopoda</taxon>
        <taxon>Coleoidea</taxon>
        <taxon>Decapodiformes</taxon>
        <taxon>Sepiida</taxon>
        <taxon>Sepiina</taxon>
        <taxon>Sepiidae</taxon>
        <taxon>Acanthosepion</taxon>
    </lineage>
</organism>
<evidence type="ECO:0000313" key="1">
    <source>
        <dbReference type="EMBL" id="CAE1174732.1"/>
    </source>
</evidence>
<gene>
    <name evidence="1" type="ORF">SPHA_13234</name>
</gene>
<dbReference type="AlphaFoldDB" id="A0A812BAG3"/>
<evidence type="ECO:0000313" key="2">
    <source>
        <dbReference type="Proteomes" id="UP000597762"/>
    </source>
</evidence>
<proteinExistence type="predicted"/>
<accession>A0A812BAG3</accession>
<reference evidence="1" key="1">
    <citation type="submission" date="2021-01" db="EMBL/GenBank/DDBJ databases">
        <authorList>
            <person name="Li R."/>
            <person name="Bekaert M."/>
        </authorList>
    </citation>
    <scope>NUCLEOTIDE SEQUENCE</scope>
    <source>
        <strain evidence="1">Farmed</strain>
    </source>
</reference>
<keyword evidence="2" id="KW-1185">Reference proteome</keyword>